<feature type="domain" description="Transferrin-binding protein B C-lobe/N-lobe beta-barrel" evidence="4">
    <location>
        <begin position="1341"/>
        <end position="1437"/>
    </location>
</feature>
<evidence type="ECO:0000256" key="2">
    <source>
        <dbReference type="SAM" id="Coils"/>
    </source>
</evidence>
<feature type="coiled-coil region" evidence="2">
    <location>
        <begin position="995"/>
        <end position="1194"/>
    </location>
</feature>
<organism evidence="5 6">
    <name type="scientific">Psychrobacter pasteurii</name>
    <dbReference type="NCBI Taxonomy" id="1945520"/>
    <lineage>
        <taxon>Bacteria</taxon>
        <taxon>Pseudomonadati</taxon>
        <taxon>Pseudomonadota</taxon>
        <taxon>Gammaproteobacteria</taxon>
        <taxon>Moraxellales</taxon>
        <taxon>Moraxellaceae</taxon>
        <taxon>Psychrobacter</taxon>
    </lineage>
</organism>
<evidence type="ECO:0000256" key="3">
    <source>
        <dbReference type="SAM" id="MobiDB-lite"/>
    </source>
</evidence>
<gene>
    <name evidence="5" type="ORF">A1019T_00033</name>
</gene>
<dbReference type="PANTHER" id="PTHR23160:SF19">
    <property type="entry name" value="MYOSIN HEAVY CHAIN-RELATED PROTEIN"/>
    <property type="match status" value="1"/>
</dbReference>
<dbReference type="Proteomes" id="UP000188169">
    <property type="component" value="Unassembled WGS sequence"/>
</dbReference>
<dbReference type="EMBL" id="FUGD01000021">
    <property type="protein sequence ID" value="SJM36075.1"/>
    <property type="molecule type" value="Genomic_DNA"/>
</dbReference>
<feature type="compositionally biased region" description="Basic and acidic residues" evidence="3">
    <location>
        <begin position="639"/>
        <end position="670"/>
    </location>
</feature>
<dbReference type="SUPFAM" id="SSF56925">
    <property type="entry name" value="OMPA-like"/>
    <property type="match status" value="4"/>
</dbReference>
<keyword evidence="1 2" id="KW-0175">Coiled coil</keyword>
<feature type="region of interest" description="Disordered" evidence="3">
    <location>
        <begin position="624"/>
        <end position="670"/>
    </location>
</feature>
<feature type="compositionally biased region" description="Low complexity" evidence="3">
    <location>
        <begin position="43"/>
        <end position="52"/>
    </location>
</feature>
<feature type="domain" description="Transferrin-binding protein B C-lobe/N-lobe beta-barrel" evidence="4">
    <location>
        <begin position="1627"/>
        <end position="1750"/>
    </location>
</feature>
<protein>
    <submittedName>
        <fullName evidence="5">Transferrin binding protein-like solute binding protein</fullName>
    </submittedName>
</protein>
<dbReference type="InterPro" id="IPR001677">
    <property type="entry name" value="TbpB_B_D"/>
</dbReference>
<dbReference type="PANTHER" id="PTHR23160">
    <property type="entry name" value="SYNAPTONEMAL COMPLEX PROTEIN-RELATED"/>
    <property type="match status" value="1"/>
</dbReference>
<feature type="compositionally biased region" description="Basic and acidic residues" evidence="3">
    <location>
        <begin position="85"/>
        <end position="95"/>
    </location>
</feature>
<feature type="region of interest" description="Disordered" evidence="3">
    <location>
        <begin position="43"/>
        <end position="108"/>
    </location>
</feature>
<dbReference type="OrthoDB" id="6660701at2"/>
<dbReference type="RefSeq" id="WP_077447484.1">
    <property type="nucleotide sequence ID" value="NZ_FUGD01000021.1"/>
</dbReference>
<feature type="domain" description="Transferrin-binding protein B C-lobe/N-lobe beta-barrel" evidence="4">
    <location>
        <begin position="892"/>
        <end position="991"/>
    </location>
</feature>
<reference evidence="6" key="1">
    <citation type="submission" date="2017-02" db="EMBL/GenBank/DDBJ databases">
        <authorList>
            <person name="Mornico D."/>
        </authorList>
    </citation>
    <scope>NUCLEOTIDE SEQUENCE [LARGE SCALE GENOMIC DNA]</scope>
</reference>
<evidence type="ECO:0000259" key="4">
    <source>
        <dbReference type="Pfam" id="PF01298"/>
    </source>
</evidence>
<dbReference type="STRING" id="1945520.A1019T_00033"/>
<feature type="region of interest" description="Disordered" evidence="3">
    <location>
        <begin position="1730"/>
        <end position="1754"/>
    </location>
</feature>
<feature type="compositionally biased region" description="Acidic residues" evidence="3">
    <location>
        <begin position="62"/>
        <end position="73"/>
    </location>
</feature>
<dbReference type="InterPro" id="IPR011250">
    <property type="entry name" value="OMP/PagP_B-barrel"/>
</dbReference>
<dbReference type="Pfam" id="PF01298">
    <property type="entry name" value="TbpB_B_D"/>
    <property type="match status" value="4"/>
</dbReference>
<dbReference type="Gene3D" id="2.40.160.90">
    <property type="match status" value="4"/>
</dbReference>
<keyword evidence="6" id="KW-1185">Reference proteome</keyword>
<sequence>MSPISHSVLTNTTLSTAKKLKTPLKASVVLLTTVILASCGSDSGSKSYYSDSTDIPTAPETDGGETDGGETDGGETGSNTDDLDEIKAELEKAKAEAAAQKAKAEAAQKEAETAKSELADAKKALVEAEQALADALASGGGDPEALQAEVDRRQAALDAANKKAAAAQQAAADAIAAAEKQAQDAQDALQAANDAAKAAEIKNAPESAKSGVQTLNVDVVPLGKVFKTTTRDFSADDNSVVARADLASESAPGAGDGLLGQLTITTSGDGDTDVEGSNGFKAHDDNATVGALGQELPLTYTSTYKDFGDDMRIGHIDGKAVFSGLELPVNGAAVVGNATKVENMPTEGTVGYTGDATHRKLGIGNAIEFGSSVFTADFVKKNLEGKLSFAKAGDIALKAGINGNQFSGAADANNGYATEGGFYGGDAQYLGGVYEGNGAQGTYGAKSDAQTAAEKAAVDAKKAADAAQAAIAEQQAKAEAAKAAAEKAQADAEKAKAALEKAQENLDNAGEGGDGGLADALARAEAAEVAQAAAEDLAAKAQAAQKAAEEAKAAAEKAQAAAQAAADKAVGEAKAEAEKLVAEAKAETDAANEAAQTARAEADAAKKAAEKAKTDADALVAEANKQKEQAEADALQAQKDADAANKLAADEKAKAEAAQKEAETAKSELADAQKALEEAEQALADALASGGGNTEALQAEVDRRDAALKAANEKAAAAQKASEEALAAAQKQVEDAQAALQAATDAAEAAKIKNEPEADKSGVQTINVGTTAAGLPEDFAVTTRDFDIGKDNVIARADIASNNLLPKVNVNISGEGDRALSNGLMSHNDSTSIKTSLGELPLEYTSVYKDYGDDMRIGHIDGAASLGETKIPVDGVAVVGNATQADNMPTTEGTVGYTGDATHRKLGLGNAIEFGSSVFTADFVNKNLEGKLSFAKAGDIALKAGIDGNQFSGAAADNAGYATEGGFYGGDAQYLGGVYEGNGAQGTYGAKSDVQTAAEKAAAEAQAAAKAAQEAIAVEQAKADAAQAAADKAKADAAKAQEALEKAQEALKNAGDGESALESALERARLAEEAQKAAEEVATKAQAAEAAAKEAQATAEKAQQAAEQAAIDAKNAADKAIGDAKAEADKLVAEANTAADAAKAEAEKARAAAEQAAKDTETANKEKQDALIAKAEAEAAAEEAQARADAAEELANQFDEPDSAISGVQHTRYDDKQHLVDSYATGYDKLVLRTHELNENIIASPIVVDLKGANDTSLQNGFKSHTGSVAVLGKNALGTPVQSKYNYTSVYNNFDDQMQIGHVSGKVRRTYDRDELANVYVKGNATNLGDLQKLADGKETTDGTAKYTGVATYKEGAKLDVNGKSKFDVDFVNKSVDGTLTFNAGKNITIAADIDGNKFAGNVNGINTSGGFFGKGADYLGGVYEGNGAEGTYGAERVKPVTEPEDPNAPVNPDVDPDSEMTGFQSSAFSSLEANSSGFKKFEDAIGYVAIRDDASDFTDTETITSADGIESEVPIDNRKGNNFTAFDKGVVRGDMVQPASVIDPIAVNLQAKNGTVKVNAGLGSFLNPDFKYNAVYQNFDSQMQVGHVYGVINSGVVGDVSRVANVYVQGHLTAQEDIDYLKQVNEGKASYAGQATYIENIHLGDSGSFKPVEGTSSFDVDFVNNSVKGELAFDGDFKYMPEGNKIGIEATIDGNTFAGNVNGIDTAGGFYGEDAKFLGGIYQDASVEGGKGQGPGTGTKFQGTFGAEKQPAK</sequence>
<accession>A0A1R4EC62</accession>
<proteinExistence type="predicted"/>
<feature type="domain" description="Transferrin-binding protein B C-lobe/N-lobe beta-barrel" evidence="4">
    <location>
        <begin position="344"/>
        <end position="446"/>
    </location>
</feature>
<evidence type="ECO:0000313" key="6">
    <source>
        <dbReference type="Proteomes" id="UP000188169"/>
    </source>
</evidence>
<evidence type="ECO:0000256" key="1">
    <source>
        <dbReference type="ARBA" id="ARBA00023054"/>
    </source>
</evidence>
<name>A0A1R4EC62_9GAMM</name>
<evidence type="ECO:0000313" key="5">
    <source>
        <dbReference type="EMBL" id="SJM36075.1"/>
    </source>
</evidence>